<dbReference type="PANTHER" id="PTHR43111">
    <property type="entry name" value="ALDEHYDE DEHYDROGENASE B-RELATED"/>
    <property type="match status" value="1"/>
</dbReference>
<dbReference type="InterPro" id="IPR015590">
    <property type="entry name" value="Aldehyde_DH_dom"/>
</dbReference>
<dbReference type="PANTHER" id="PTHR43111:SF1">
    <property type="entry name" value="ALDEHYDE DEHYDROGENASE B-RELATED"/>
    <property type="match status" value="1"/>
</dbReference>
<dbReference type="Gene3D" id="3.40.309.10">
    <property type="entry name" value="Aldehyde Dehydrogenase, Chain A, domain 2"/>
    <property type="match status" value="1"/>
</dbReference>
<evidence type="ECO:0000313" key="2">
    <source>
        <dbReference type="EMBL" id="KAL1608343.1"/>
    </source>
</evidence>
<dbReference type="SUPFAM" id="SSF53720">
    <property type="entry name" value="ALDH-like"/>
    <property type="match status" value="1"/>
</dbReference>
<dbReference type="InterPro" id="IPR016163">
    <property type="entry name" value="Ald_DH_C"/>
</dbReference>
<evidence type="ECO:0000259" key="1">
    <source>
        <dbReference type="Pfam" id="PF00171"/>
    </source>
</evidence>
<name>A0ABR3RVP7_9PLEO</name>
<gene>
    <name evidence="2" type="ORF">SLS60_003284</name>
</gene>
<reference evidence="2 3" key="1">
    <citation type="submission" date="2024-02" db="EMBL/GenBank/DDBJ databases">
        <title>De novo assembly and annotation of 12 fungi associated with fruit tree decline syndrome in Ontario, Canada.</title>
        <authorList>
            <person name="Sulman M."/>
            <person name="Ellouze W."/>
            <person name="Ilyukhin E."/>
        </authorList>
    </citation>
    <scope>NUCLEOTIDE SEQUENCE [LARGE SCALE GENOMIC DNA]</scope>
    <source>
        <strain evidence="2 3">M42-189</strain>
    </source>
</reference>
<dbReference type="Proteomes" id="UP001521785">
    <property type="component" value="Unassembled WGS sequence"/>
</dbReference>
<dbReference type="Pfam" id="PF00171">
    <property type="entry name" value="Aldedh"/>
    <property type="match status" value="1"/>
</dbReference>
<dbReference type="EMBL" id="JAKJXO020000003">
    <property type="protein sequence ID" value="KAL1608343.1"/>
    <property type="molecule type" value="Genomic_DNA"/>
</dbReference>
<dbReference type="InterPro" id="IPR016161">
    <property type="entry name" value="Ald_DH/histidinol_DH"/>
</dbReference>
<keyword evidence="3" id="KW-1185">Reference proteome</keyword>
<evidence type="ECO:0000313" key="3">
    <source>
        <dbReference type="Proteomes" id="UP001521785"/>
    </source>
</evidence>
<organism evidence="2 3">
    <name type="scientific">Paraconiothyrium brasiliense</name>
    <dbReference type="NCBI Taxonomy" id="300254"/>
    <lineage>
        <taxon>Eukaryota</taxon>
        <taxon>Fungi</taxon>
        <taxon>Dikarya</taxon>
        <taxon>Ascomycota</taxon>
        <taxon>Pezizomycotina</taxon>
        <taxon>Dothideomycetes</taxon>
        <taxon>Pleosporomycetidae</taxon>
        <taxon>Pleosporales</taxon>
        <taxon>Massarineae</taxon>
        <taxon>Didymosphaeriaceae</taxon>
        <taxon>Paraconiothyrium</taxon>
    </lineage>
</organism>
<dbReference type="InterPro" id="IPR016162">
    <property type="entry name" value="Ald_DH_N"/>
</dbReference>
<accession>A0ABR3RVP7</accession>
<protein>
    <recommendedName>
        <fullName evidence="1">Aldehyde dehydrogenase domain-containing protein</fullName>
    </recommendedName>
</protein>
<proteinExistence type="predicted"/>
<sequence>MAANALANLEATALTSRSHNPFFRREQLKSLHDTLRREINSIRAAIRQDQNVTDAEATIEVATALRHLTEHYAQIDPKAELEREYRTTKAKSATDRTQPWGVVYIEPNLGHTPFLNVIEPLGAAVAAGSCVALKLENTRRALPSLLRSLLPKALQPDVFHIIATSPSEEASANLLSVLENTRVGRPSYSQLVSSCGSVIAVVDRTADLSSAAEALVAARFSFGGSSPYAPDLVLVNEFVERDFIEQVLRYAIRYLVTTTPNGSLNSTSQPKERTTTAALATLAENKDWQTDIITQGSTGAVIKLTNSYTTHVPLPPKSGASVLAISAVSSLDHAIDLIANNSNDRLSAAYHFAAPAHTKYLSQFIRSEVTFVNHIPPSLLLGPAAPVSHEVSVENRFRKEHFLRASPVLVRRSGTKGPTYTTGKYAEKLLEDAAQEIKEPKRAEWIAIGFFEQGILIGLGVGVEKVCGDMIAFLLLHDPAPDSFCLLATYNAKHSVARE</sequence>
<comment type="caution">
    <text evidence="2">The sequence shown here is derived from an EMBL/GenBank/DDBJ whole genome shotgun (WGS) entry which is preliminary data.</text>
</comment>
<dbReference type="Gene3D" id="3.40.605.10">
    <property type="entry name" value="Aldehyde Dehydrogenase, Chain A, domain 1"/>
    <property type="match status" value="1"/>
</dbReference>
<feature type="domain" description="Aldehyde dehydrogenase" evidence="1">
    <location>
        <begin position="17"/>
        <end position="351"/>
    </location>
</feature>